<organism evidence="14 15">
    <name type="scientific">Georgenia ruanii</name>
    <dbReference type="NCBI Taxonomy" id="348442"/>
    <lineage>
        <taxon>Bacteria</taxon>
        <taxon>Bacillati</taxon>
        <taxon>Actinomycetota</taxon>
        <taxon>Actinomycetes</taxon>
        <taxon>Micrococcales</taxon>
        <taxon>Bogoriellaceae</taxon>
        <taxon>Georgenia</taxon>
    </lineage>
</organism>
<evidence type="ECO:0000256" key="2">
    <source>
        <dbReference type="ARBA" id="ARBA00006920"/>
    </source>
</evidence>
<keyword evidence="3" id="KW-0813">Transport</keyword>
<dbReference type="Proteomes" id="UP000429644">
    <property type="component" value="Unassembled WGS sequence"/>
</dbReference>
<proteinExistence type="inferred from homology"/>
<feature type="transmembrane region" description="Helical" evidence="13">
    <location>
        <begin position="118"/>
        <end position="136"/>
    </location>
</feature>
<comment type="caution">
    <text evidence="14">The sequence shown here is derived from an EMBL/GenBank/DDBJ whole genome shotgun (WGS) entry which is preliminary data.</text>
</comment>
<comment type="catalytic activity">
    <reaction evidence="12">
        <text>K(+)(in) = K(+)(out)</text>
        <dbReference type="Rhea" id="RHEA:29463"/>
        <dbReference type="ChEBI" id="CHEBI:29103"/>
    </reaction>
</comment>
<evidence type="ECO:0000256" key="11">
    <source>
        <dbReference type="ARBA" id="ARBA00023303"/>
    </source>
</evidence>
<accession>A0A7J9UZV4</accession>
<evidence type="ECO:0000256" key="7">
    <source>
        <dbReference type="ARBA" id="ARBA00022958"/>
    </source>
</evidence>
<dbReference type="InterPro" id="IPR010617">
    <property type="entry name" value="TMEM175-like"/>
</dbReference>
<keyword evidence="5 13" id="KW-0812">Transmembrane</keyword>
<evidence type="ECO:0000256" key="10">
    <source>
        <dbReference type="ARBA" id="ARBA00023136"/>
    </source>
</evidence>
<sequence length="207" mass="22318">MLTRETSEFERGLSFFDAIYAIAITLLVVTIDVPPPEAWQSLATLAASGVPRQLAGFALSFVVIAAFWRVNVRLIQGISAMDPATTRANLVATALVVLVPFTTQAISDPGSASYALPTALYACNIAFAALAQLTMFEVARRHGLERARLSRREHRVWLVAGLVTPAVFLASVPVAFLWGGDVGKLFWLVSAVLSPLAGHAARRRTSR</sequence>
<evidence type="ECO:0000313" key="15">
    <source>
        <dbReference type="Proteomes" id="UP000429644"/>
    </source>
</evidence>
<keyword evidence="6" id="KW-0631">Potassium channel</keyword>
<evidence type="ECO:0000256" key="4">
    <source>
        <dbReference type="ARBA" id="ARBA00022538"/>
    </source>
</evidence>
<reference evidence="14 15" key="1">
    <citation type="submission" date="2019-10" db="EMBL/GenBank/DDBJ databases">
        <title>Georgenia wutianyii sp. nov. and Georgenia yuyongxinii sp. nov. isolated from plateau pika (Ochotona curzoniae) in the Qinghai-Tibet plateau of China.</title>
        <authorList>
            <person name="Tian Z."/>
        </authorList>
    </citation>
    <scope>NUCLEOTIDE SEQUENCE [LARGE SCALE GENOMIC DNA]</scope>
    <source>
        <strain evidence="14 15">JCM 15130</strain>
    </source>
</reference>
<dbReference type="GO" id="GO:0016020">
    <property type="term" value="C:membrane"/>
    <property type="evidence" value="ECO:0007669"/>
    <property type="project" value="UniProtKB-SubCell"/>
</dbReference>
<feature type="transmembrane region" description="Helical" evidence="13">
    <location>
        <begin position="88"/>
        <end position="106"/>
    </location>
</feature>
<dbReference type="AlphaFoldDB" id="A0A7J9UZV4"/>
<dbReference type="OrthoDB" id="7626281at2"/>
<evidence type="ECO:0000256" key="12">
    <source>
        <dbReference type="ARBA" id="ARBA00034430"/>
    </source>
</evidence>
<feature type="transmembrane region" description="Helical" evidence="13">
    <location>
        <begin position="12"/>
        <end position="31"/>
    </location>
</feature>
<keyword evidence="10 13" id="KW-0472">Membrane</keyword>
<keyword evidence="8 13" id="KW-1133">Transmembrane helix</keyword>
<keyword evidence="7" id="KW-0630">Potassium</keyword>
<feature type="transmembrane region" description="Helical" evidence="13">
    <location>
        <begin position="156"/>
        <end position="179"/>
    </location>
</feature>
<evidence type="ECO:0000256" key="13">
    <source>
        <dbReference type="SAM" id="Phobius"/>
    </source>
</evidence>
<evidence type="ECO:0000256" key="3">
    <source>
        <dbReference type="ARBA" id="ARBA00022448"/>
    </source>
</evidence>
<evidence type="ECO:0000313" key="14">
    <source>
        <dbReference type="EMBL" id="MPV89224.1"/>
    </source>
</evidence>
<comment type="subcellular location">
    <subcellularLocation>
        <location evidence="1">Membrane</location>
        <topology evidence="1">Multi-pass membrane protein</topology>
    </subcellularLocation>
</comment>
<protein>
    <submittedName>
        <fullName evidence="14">DUF1211 domain-containing protein</fullName>
    </submittedName>
</protein>
<gene>
    <name evidence="14" type="ORF">GB882_11145</name>
</gene>
<evidence type="ECO:0000256" key="6">
    <source>
        <dbReference type="ARBA" id="ARBA00022826"/>
    </source>
</evidence>
<comment type="similarity">
    <text evidence="2">Belongs to the TMEM175 family.</text>
</comment>
<keyword evidence="15" id="KW-1185">Reference proteome</keyword>
<dbReference type="Pfam" id="PF06736">
    <property type="entry name" value="TMEM175"/>
    <property type="match status" value="1"/>
</dbReference>
<evidence type="ECO:0000256" key="9">
    <source>
        <dbReference type="ARBA" id="ARBA00023065"/>
    </source>
</evidence>
<evidence type="ECO:0000256" key="1">
    <source>
        <dbReference type="ARBA" id="ARBA00004141"/>
    </source>
</evidence>
<keyword evidence="11" id="KW-0407">Ion channel</keyword>
<dbReference type="RefSeq" id="WP_152231919.1">
    <property type="nucleotide sequence ID" value="NZ_BAAAOT010000017.1"/>
</dbReference>
<evidence type="ECO:0000256" key="5">
    <source>
        <dbReference type="ARBA" id="ARBA00022692"/>
    </source>
</evidence>
<dbReference type="EMBL" id="WHPD01002404">
    <property type="protein sequence ID" value="MPV89224.1"/>
    <property type="molecule type" value="Genomic_DNA"/>
</dbReference>
<keyword evidence="9" id="KW-0406">Ion transport</keyword>
<dbReference type="GO" id="GO:0015252">
    <property type="term" value="F:proton channel activity"/>
    <property type="evidence" value="ECO:0007669"/>
    <property type="project" value="InterPro"/>
</dbReference>
<dbReference type="GO" id="GO:0005267">
    <property type="term" value="F:potassium channel activity"/>
    <property type="evidence" value="ECO:0007669"/>
    <property type="project" value="UniProtKB-KW"/>
</dbReference>
<name>A0A7J9UZV4_9MICO</name>
<feature type="transmembrane region" description="Helical" evidence="13">
    <location>
        <begin position="51"/>
        <end position="68"/>
    </location>
</feature>
<evidence type="ECO:0000256" key="8">
    <source>
        <dbReference type="ARBA" id="ARBA00022989"/>
    </source>
</evidence>
<keyword evidence="4" id="KW-0633">Potassium transport</keyword>